<keyword evidence="1" id="KW-0472">Membrane</keyword>
<keyword evidence="1" id="KW-1133">Transmembrane helix</keyword>
<organism evidence="2 3">
    <name type="scientific">Gracilimonas mengyeensis</name>
    <dbReference type="NCBI Taxonomy" id="1302730"/>
    <lineage>
        <taxon>Bacteria</taxon>
        <taxon>Pseudomonadati</taxon>
        <taxon>Balneolota</taxon>
        <taxon>Balneolia</taxon>
        <taxon>Balneolales</taxon>
        <taxon>Balneolaceae</taxon>
        <taxon>Gracilimonas</taxon>
    </lineage>
</organism>
<feature type="transmembrane region" description="Helical" evidence="1">
    <location>
        <begin position="180"/>
        <end position="197"/>
    </location>
</feature>
<dbReference type="Proteomes" id="UP000317557">
    <property type="component" value="Unassembled WGS sequence"/>
</dbReference>
<dbReference type="Pfam" id="PF11188">
    <property type="entry name" value="DUF2975"/>
    <property type="match status" value="1"/>
</dbReference>
<keyword evidence="3" id="KW-1185">Reference proteome</keyword>
<dbReference type="InterPro" id="IPR021354">
    <property type="entry name" value="DUF2975"/>
</dbReference>
<evidence type="ECO:0000313" key="2">
    <source>
        <dbReference type="EMBL" id="SMO69344.1"/>
    </source>
</evidence>
<proteinExistence type="predicted"/>
<feature type="transmembrane region" description="Helical" evidence="1">
    <location>
        <begin position="137"/>
        <end position="160"/>
    </location>
</feature>
<reference evidence="2 3" key="1">
    <citation type="submission" date="2017-05" db="EMBL/GenBank/DDBJ databases">
        <authorList>
            <person name="Varghese N."/>
            <person name="Submissions S."/>
        </authorList>
    </citation>
    <scope>NUCLEOTIDE SEQUENCE [LARGE SCALE GENOMIC DNA]</scope>
    <source>
        <strain evidence="2 3">DSM 21985</strain>
    </source>
</reference>
<dbReference type="AlphaFoldDB" id="A0A521DC28"/>
<keyword evidence="1" id="KW-0812">Transmembrane</keyword>
<sequence length="211" mass="24098">MRLKKDWSIAYFLYYISQIGIWLTVINIAVLFFVNGSSYIGSDSNYLIHDIPVTLTMGGSESPGAFEQDNFSVDIYPNLETTAVIQGNFNDHLSSFFFYNSLRLYQAILIIVVLYFFGKVLKNVAEGNPFERSSSTYFYIIGWTLLGASILNIMIQFIPLPLLNELTLPSGYTFSSIQPHYDYLLIGLFVLVLGYVFKEGTRFYEELKLTI</sequence>
<accession>A0A521DC28</accession>
<name>A0A521DC28_9BACT</name>
<dbReference type="OrthoDB" id="1524419at2"/>
<feature type="transmembrane region" description="Helical" evidence="1">
    <location>
        <begin position="96"/>
        <end position="117"/>
    </location>
</feature>
<dbReference type="RefSeq" id="WP_142454502.1">
    <property type="nucleotide sequence ID" value="NZ_FXTP01000008.1"/>
</dbReference>
<evidence type="ECO:0008006" key="4">
    <source>
        <dbReference type="Google" id="ProtNLM"/>
    </source>
</evidence>
<protein>
    <recommendedName>
        <fullName evidence="4">DUF2975 domain-containing protein</fullName>
    </recommendedName>
</protein>
<dbReference type="EMBL" id="FXTP01000008">
    <property type="protein sequence ID" value="SMO69344.1"/>
    <property type="molecule type" value="Genomic_DNA"/>
</dbReference>
<evidence type="ECO:0000313" key="3">
    <source>
        <dbReference type="Proteomes" id="UP000317557"/>
    </source>
</evidence>
<evidence type="ECO:0000256" key="1">
    <source>
        <dbReference type="SAM" id="Phobius"/>
    </source>
</evidence>
<feature type="transmembrane region" description="Helical" evidence="1">
    <location>
        <begin position="12"/>
        <end position="34"/>
    </location>
</feature>
<gene>
    <name evidence="2" type="ORF">SAMN06265219_10835</name>
</gene>